<dbReference type="Proteomes" id="UP000321408">
    <property type="component" value="Chromosome"/>
</dbReference>
<dbReference type="PANTHER" id="PTHR30572">
    <property type="entry name" value="MEMBRANE COMPONENT OF TRANSPORTER-RELATED"/>
    <property type="match status" value="1"/>
</dbReference>
<comment type="similarity">
    <text evidence="6">Belongs to the ABC-4 integral membrane protein family.</text>
</comment>
<evidence type="ECO:0000256" key="4">
    <source>
        <dbReference type="ARBA" id="ARBA00022989"/>
    </source>
</evidence>
<dbReference type="InterPro" id="IPR003838">
    <property type="entry name" value="ABC3_permease_C"/>
</dbReference>
<feature type="transmembrane region" description="Helical" evidence="7">
    <location>
        <begin position="574"/>
        <end position="596"/>
    </location>
</feature>
<dbReference type="RefSeq" id="WP_147664361.1">
    <property type="nucleotide sequence ID" value="NZ_CP042905.2"/>
</dbReference>
<dbReference type="GO" id="GO:0022857">
    <property type="term" value="F:transmembrane transporter activity"/>
    <property type="evidence" value="ECO:0007669"/>
    <property type="project" value="TreeGrafter"/>
</dbReference>
<evidence type="ECO:0000256" key="3">
    <source>
        <dbReference type="ARBA" id="ARBA00022692"/>
    </source>
</evidence>
<comment type="subcellular location">
    <subcellularLocation>
        <location evidence="1">Cell membrane</location>
        <topology evidence="1">Multi-pass membrane protein</topology>
    </subcellularLocation>
</comment>
<dbReference type="Pfam" id="PF02687">
    <property type="entry name" value="FtsX"/>
    <property type="match status" value="2"/>
</dbReference>
<accession>A0A5B9DDZ5</accession>
<evidence type="ECO:0000256" key="6">
    <source>
        <dbReference type="ARBA" id="ARBA00038076"/>
    </source>
</evidence>
<keyword evidence="10" id="KW-1185">Reference proteome</keyword>
<protein>
    <submittedName>
        <fullName evidence="9">FtsX-like permease family protein</fullName>
    </submittedName>
</protein>
<keyword evidence="2" id="KW-1003">Cell membrane</keyword>
<feature type="transmembrane region" description="Helical" evidence="7">
    <location>
        <begin position="116"/>
        <end position="143"/>
    </location>
</feature>
<feature type="transmembrane region" description="Helical" evidence="7">
    <location>
        <begin position="519"/>
        <end position="537"/>
    </location>
</feature>
<dbReference type="GeneID" id="41331273"/>
<keyword evidence="4 7" id="KW-1133">Transmembrane helix</keyword>
<sequence>MSLNFAIKDLYYFKKQTIAHLKTNSSIIALVVLFLNLTNSMNLLTISSPISYLTLTLFELITQYHAFLVILIAILVFVVMINSNHAIVEHRKKDIGIMKAVGTYPNQLYSFYLTEVLLLAFFSFIIGWIIGMFLFFIIFWILNGRYVGLNWAPDTLISIGIFGGLLLVTFIVNGWEIRKIGLKSFFFAKTGKFKNNIHAKLTPTWKKIMIKSSISMKLAIKNLMRKQKDLRQSLALITIAGMIMLTGLIGVNIVNNSGGAYIHQAQGENIAVIGAPEVVEAFANGYSRFSNESIPALKEGTYTDISNNISTIEEQLTVYFNDYSIDLNYWEKRLFTVTTVTESLGAVIQYIYDPDNGTTSAEYVSVGNGTRTRVVPIQGINVNSSIQHWNYGGNFTTLTTEAAIGDTLAGELYENAYAQWIIYSNVETNRTYRHEVEAVVIDSMNIGNSVYIPLENLQGNLGRTNFSNLILVDYSKALENGQYNEFFDDISDILGGQFEIMDLDPIFIHNENFLRSNQITTLVLSSIIAMVIIYIIYQFQQGRLEEDKNDIIIFKALGGTTTDIRNMLFYEQAWLLFVGLTLSLTGTLFISIFFLLEKAEFPSIWVPLGLYALIFSFFSFLAYIGTRLLVKKQFQKIEHTPIT</sequence>
<dbReference type="AlphaFoldDB" id="A0A5B9DDZ5"/>
<gene>
    <name evidence="9" type="ORF">DSAG12_03305</name>
</gene>
<reference evidence="9 10" key="1">
    <citation type="journal article" date="2020" name="Nature">
        <title>Isolation of an archaeon at the prokaryote-eukaryote interface.</title>
        <authorList>
            <person name="Imachi H."/>
            <person name="Nobu M.K."/>
            <person name="Nakahara N."/>
            <person name="Morono Y."/>
            <person name="Ogawara M."/>
            <person name="Takaki Y."/>
            <person name="Takano Y."/>
            <person name="Uematsu K."/>
            <person name="Ikuta T."/>
            <person name="Ito M."/>
            <person name="Matsui Y."/>
            <person name="Miyazaki M."/>
            <person name="Murata K."/>
            <person name="Saito Y."/>
            <person name="Sakai S."/>
            <person name="Song C."/>
            <person name="Tasumi E."/>
            <person name="Yamanaka Y."/>
            <person name="Yamaguchi T."/>
            <person name="Kamagata Y."/>
            <person name="Tamaki H."/>
            <person name="Takai K."/>
        </authorList>
    </citation>
    <scope>NUCLEOTIDE SEQUENCE [LARGE SCALE GENOMIC DNA]</scope>
    <source>
        <strain evidence="9 10">MK-D1</strain>
    </source>
</reference>
<keyword evidence="5 7" id="KW-0472">Membrane</keyword>
<feature type="transmembrane region" description="Helical" evidence="7">
    <location>
        <begin position="64"/>
        <end position="83"/>
    </location>
</feature>
<evidence type="ECO:0000256" key="1">
    <source>
        <dbReference type="ARBA" id="ARBA00004651"/>
    </source>
</evidence>
<evidence type="ECO:0000259" key="8">
    <source>
        <dbReference type="Pfam" id="PF02687"/>
    </source>
</evidence>
<feature type="transmembrane region" description="Helical" evidence="7">
    <location>
        <begin position="234"/>
        <end position="254"/>
    </location>
</feature>
<evidence type="ECO:0000313" key="9">
    <source>
        <dbReference type="EMBL" id="QEE17468.1"/>
    </source>
</evidence>
<keyword evidence="3 7" id="KW-0812">Transmembrane</keyword>
<proteinExistence type="inferred from homology"/>
<name>A0A5B9DDZ5_9ARCH</name>
<organism evidence="9 10">
    <name type="scientific">Promethearchaeum syntrophicum</name>
    <dbReference type="NCBI Taxonomy" id="2594042"/>
    <lineage>
        <taxon>Archaea</taxon>
        <taxon>Promethearchaeati</taxon>
        <taxon>Promethearchaeota</taxon>
        <taxon>Promethearchaeia</taxon>
        <taxon>Promethearchaeales</taxon>
        <taxon>Promethearchaeaceae</taxon>
        <taxon>Promethearchaeum</taxon>
    </lineage>
</organism>
<feature type="transmembrane region" description="Helical" evidence="7">
    <location>
        <begin position="21"/>
        <end position="44"/>
    </location>
</feature>
<dbReference type="GO" id="GO:0005886">
    <property type="term" value="C:plasma membrane"/>
    <property type="evidence" value="ECO:0007669"/>
    <property type="project" value="UniProtKB-SubCell"/>
</dbReference>
<evidence type="ECO:0000256" key="2">
    <source>
        <dbReference type="ARBA" id="ARBA00022475"/>
    </source>
</evidence>
<feature type="transmembrane region" description="Helical" evidence="7">
    <location>
        <begin position="155"/>
        <end position="175"/>
    </location>
</feature>
<dbReference type="InterPro" id="IPR050250">
    <property type="entry name" value="Macrolide_Exporter_MacB"/>
</dbReference>
<dbReference type="PANTHER" id="PTHR30572:SF4">
    <property type="entry name" value="ABC TRANSPORTER PERMEASE YTRF"/>
    <property type="match status" value="1"/>
</dbReference>
<dbReference type="KEGG" id="psyt:DSAG12_03305"/>
<dbReference type="EMBL" id="CP042905">
    <property type="protein sequence ID" value="QEE17468.1"/>
    <property type="molecule type" value="Genomic_DNA"/>
</dbReference>
<evidence type="ECO:0000313" key="10">
    <source>
        <dbReference type="Proteomes" id="UP000321408"/>
    </source>
</evidence>
<evidence type="ECO:0000256" key="5">
    <source>
        <dbReference type="ARBA" id="ARBA00023136"/>
    </source>
</evidence>
<evidence type="ECO:0000256" key="7">
    <source>
        <dbReference type="SAM" id="Phobius"/>
    </source>
</evidence>
<reference evidence="9 10" key="2">
    <citation type="journal article" date="2024" name="Int. J. Syst. Evol. Microbiol.">
        <title>Promethearchaeum syntrophicum gen. nov., sp. nov., an anaerobic, obligately syntrophic archaeon, the first isolate of the lineage 'Asgard' archaea, and proposal of the new archaeal phylum Promethearchaeota phyl. nov. and kingdom Promethearchaeati regn. nov.</title>
        <authorList>
            <person name="Imachi H."/>
            <person name="Nobu M.K."/>
            <person name="Kato S."/>
            <person name="Takaki Y."/>
            <person name="Miyazaki M."/>
            <person name="Miyata M."/>
            <person name="Ogawara M."/>
            <person name="Saito Y."/>
            <person name="Sakai S."/>
            <person name="Tahara Y.O."/>
            <person name="Takano Y."/>
            <person name="Tasumi E."/>
            <person name="Uematsu K."/>
            <person name="Yoshimura T."/>
            <person name="Itoh T."/>
            <person name="Ohkuma M."/>
            <person name="Takai K."/>
        </authorList>
    </citation>
    <scope>NUCLEOTIDE SEQUENCE [LARGE SCALE GENOMIC DNA]</scope>
    <source>
        <strain evidence="9 10">MK-D1</strain>
    </source>
</reference>
<feature type="domain" description="ABC3 transporter permease C-terminal" evidence="8">
    <location>
        <begin position="67"/>
        <end position="179"/>
    </location>
</feature>
<feature type="domain" description="ABC3 transporter permease C-terminal" evidence="8">
    <location>
        <begin position="523"/>
        <end position="622"/>
    </location>
</feature>
<feature type="transmembrane region" description="Helical" evidence="7">
    <location>
        <begin position="608"/>
        <end position="630"/>
    </location>
</feature>